<name>A0A2T4B1Q3_9HYPO</name>
<gene>
    <name evidence="1" type="ORF">BBK36DRAFT_1171500</name>
</gene>
<reference evidence="2" key="1">
    <citation type="submission" date="2016-07" db="EMBL/GenBank/DDBJ databases">
        <title>Multiple horizontal gene transfer events from other fungi enriched the ability of initially mycotrophic Trichoderma (Ascomycota) to feed on dead plant biomass.</title>
        <authorList>
            <consortium name="DOE Joint Genome Institute"/>
            <person name="Atanasova L."/>
            <person name="Chenthamara K."/>
            <person name="Zhang J."/>
            <person name="Grujic M."/>
            <person name="Henrissat B."/>
            <person name="Kuo A."/>
            <person name="Aerts A."/>
            <person name="Salamov A."/>
            <person name="Lipzen A."/>
            <person name="Labutti K."/>
            <person name="Barry K."/>
            <person name="Miao Y."/>
            <person name="Rahimi M.J."/>
            <person name="Shen Q."/>
            <person name="Grigoriev I.V."/>
            <person name="Kubicek C.P."/>
            <person name="Druzhinina I.S."/>
        </authorList>
    </citation>
    <scope>NUCLEOTIDE SEQUENCE [LARGE SCALE GENOMIC DNA]</scope>
    <source>
        <strain evidence="2">TUCIM 6016</strain>
    </source>
</reference>
<proteinExistence type="predicted"/>
<dbReference type="SUPFAM" id="SSF51735">
    <property type="entry name" value="NAD(P)-binding Rossmann-fold domains"/>
    <property type="match status" value="1"/>
</dbReference>
<dbReference type="GeneID" id="36603694"/>
<sequence>MTNGFKTLPSSVQLEKPVKAILRSVSKAPRLREIGCEVAVADVLDYKALAQTIGDAAAVQMRQGIESIARALEQTRPTSCSTLCRIFEERLSKLQAHKVLLRSAEHIQGWSRAISKALKLGRLASFQDPLDMPFSTVFAPGVGVVAADIFLRPASGVDVKNVHVERERRYSASDGAKALGEILRLIITAQAVLRSQWKTAFESLMSASLAELLIKADDAQNKGGLVDVEPNANEVRYGTTELPQALRPLIQPQ</sequence>
<dbReference type="OrthoDB" id="419598at2759"/>
<dbReference type="InterPro" id="IPR036291">
    <property type="entry name" value="NAD(P)-bd_dom_sf"/>
</dbReference>
<dbReference type="AlphaFoldDB" id="A0A2T4B1Q3"/>
<dbReference type="Gene3D" id="3.90.25.10">
    <property type="entry name" value="UDP-galactose 4-epimerase, domain 1"/>
    <property type="match status" value="1"/>
</dbReference>
<dbReference type="EMBL" id="KZ680219">
    <property type="protein sequence ID" value="PTB63256.1"/>
    <property type="molecule type" value="Genomic_DNA"/>
</dbReference>
<evidence type="ECO:0000313" key="2">
    <source>
        <dbReference type="Proteomes" id="UP000241546"/>
    </source>
</evidence>
<dbReference type="RefSeq" id="XP_024746576.1">
    <property type="nucleotide sequence ID" value="XM_024895576.1"/>
</dbReference>
<keyword evidence="2" id="KW-1185">Reference proteome</keyword>
<dbReference type="Proteomes" id="UP000241546">
    <property type="component" value="Unassembled WGS sequence"/>
</dbReference>
<evidence type="ECO:0000313" key="1">
    <source>
        <dbReference type="EMBL" id="PTB63256.1"/>
    </source>
</evidence>
<organism evidence="1 2">
    <name type="scientific">Trichoderma citrinoviride</name>
    <dbReference type="NCBI Taxonomy" id="58853"/>
    <lineage>
        <taxon>Eukaryota</taxon>
        <taxon>Fungi</taxon>
        <taxon>Dikarya</taxon>
        <taxon>Ascomycota</taxon>
        <taxon>Pezizomycotina</taxon>
        <taxon>Sordariomycetes</taxon>
        <taxon>Hypocreomycetidae</taxon>
        <taxon>Hypocreales</taxon>
        <taxon>Hypocreaceae</taxon>
        <taxon>Trichoderma</taxon>
    </lineage>
</organism>
<dbReference type="Gene3D" id="3.40.50.720">
    <property type="entry name" value="NAD(P)-binding Rossmann-like Domain"/>
    <property type="match status" value="1"/>
</dbReference>
<accession>A0A2T4B1Q3</accession>
<protein>
    <submittedName>
        <fullName evidence="1">Uncharacterized protein</fullName>
    </submittedName>
</protein>